<dbReference type="EMBL" id="LSBH01000011">
    <property type="protein sequence ID" value="OAQ69354.1"/>
    <property type="molecule type" value="Genomic_DNA"/>
</dbReference>
<dbReference type="AlphaFoldDB" id="A0A179FUR3"/>
<organism evidence="2 3">
    <name type="scientific">Purpureocillium lilacinum</name>
    <name type="common">Paecilomyces lilacinus</name>
    <dbReference type="NCBI Taxonomy" id="33203"/>
    <lineage>
        <taxon>Eukaryota</taxon>
        <taxon>Fungi</taxon>
        <taxon>Dikarya</taxon>
        <taxon>Ascomycota</taxon>
        <taxon>Pezizomycotina</taxon>
        <taxon>Sordariomycetes</taxon>
        <taxon>Hypocreomycetidae</taxon>
        <taxon>Hypocreales</taxon>
        <taxon>Ophiocordycipitaceae</taxon>
        <taxon>Purpureocillium</taxon>
    </lineage>
</organism>
<dbReference type="PROSITE" id="PS50181">
    <property type="entry name" value="FBOX"/>
    <property type="match status" value="1"/>
</dbReference>
<evidence type="ECO:0000313" key="3">
    <source>
        <dbReference type="Proteomes" id="UP000078240"/>
    </source>
</evidence>
<protein>
    <submittedName>
        <fullName evidence="2">F-box-like domain-containing protein</fullName>
    </submittedName>
</protein>
<evidence type="ECO:0000313" key="2">
    <source>
        <dbReference type="EMBL" id="OAQ69354.1"/>
    </source>
</evidence>
<feature type="domain" description="F-box" evidence="1">
    <location>
        <begin position="6"/>
        <end position="53"/>
    </location>
</feature>
<proteinExistence type="predicted"/>
<dbReference type="InterPro" id="IPR001810">
    <property type="entry name" value="F-box_dom"/>
</dbReference>
<gene>
    <name evidence="2" type="ORF">VFPBJ_10729</name>
</gene>
<reference evidence="2 3" key="1">
    <citation type="submission" date="2016-01" db="EMBL/GenBank/DDBJ databases">
        <title>Biosynthesis of antibiotic leucinostatins and their inhibition on Phytophthora in bio-control Purpureocillium lilacinum.</title>
        <authorList>
            <person name="Wang G."/>
            <person name="Liu Z."/>
            <person name="Lin R."/>
            <person name="Li E."/>
            <person name="Mao Z."/>
            <person name="Ling J."/>
            <person name="Yin W."/>
            <person name="Xie B."/>
        </authorList>
    </citation>
    <scope>NUCLEOTIDE SEQUENCE [LARGE SCALE GENOMIC DNA]</scope>
    <source>
        <strain evidence="2">PLBJ-1</strain>
    </source>
</reference>
<comment type="caution">
    <text evidence="2">The sequence shown here is derived from an EMBL/GenBank/DDBJ whole genome shotgun (WGS) entry which is preliminary data.</text>
</comment>
<accession>A0A179FUR3</accession>
<name>A0A179FUR3_PURLI</name>
<evidence type="ECO:0000259" key="1">
    <source>
        <dbReference type="PROSITE" id="PS50181"/>
    </source>
</evidence>
<dbReference type="Proteomes" id="UP000078240">
    <property type="component" value="Unassembled WGS sequence"/>
</dbReference>
<sequence>MAVPSSASIEKLPAEVLLLITNELSNRELKNLRSTSRFFSTVTLRIHRVFLSPNPRNVDVFLAIANHDAYRSKVVEIIYDNARLPRSAAEARRASDPGYYHSWDLPTAEEDDLTWFAKCREENIFTLNGHRG</sequence>